<evidence type="ECO:0000313" key="1">
    <source>
        <dbReference type="EMBL" id="ORX44899.1"/>
    </source>
</evidence>
<evidence type="ECO:0000313" key="2">
    <source>
        <dbReference type="Proteomes" id="UP000242146"/>
    </source>
</evidence>
<keyword evidence="2" id="KW-1185">Reference proteome</keyword>
<gene>
    <name evidence="1" type="ORF">DM01DRAFT_1349544</name>
</gene>
<protein>
    <submittedName>
        <fullName evidence="1">Uncharacterized protein</fullName>
    </submittedName>
</protein>
<dbReference type="Proteomes" id="UP000242146">
    <property type="component" value="Unassembled WGS sequence"/>
</dbReference>
<name>A0A1X2G4R0_9FUNG</name>
<accession>A0A1X2G4R0</accession>
<sequence length="162" mass="17291">MYWQKAPIANIIGDSIGGKRQSPILLAIVLAESANRQFCGDSIGGKHQCLGDIANITGERLAIGIGERLAESANRQFCGDSIGGKRQSPILLAIYWRFPPSLRQFCGDSIGGKRQSPILLAIVLAESANRQFCGDSIGGKHQCLGDIANITGERLAEIGGKR</sequence>
<comment type="caution">
    <text evidence="1">The sequence shown here is derived from an EMBL/GenBank/DDBJ whole genome shotgun (WGS) entry which is preliminary data.</text>
</comment>
<organism evidence="1 2">
    <name type="scientific">Hesseltinella vesiculosa</name>
    <dbReference type="NCBI Taxonomy" id="101127"/>
    <lineage>
        <taxon>Eukaryota</taxon>
        <taxon>Fungi</taxon>
        <taxon>Fungi incertae sedis</taxon>
        <taxon>Mucoromycota</taxon>
        <taxon>Mucoromycotina</taxon>
        <taxon>Mucoromycetes</taxon>
        <taxon>Mucorales</taxon>
        <taxon>Cunninghamellaceae</taxon>
        <taxon>Hesseltinella</taxon>
    </lineage>
</organism>
<dbReference type="EMBL" id="MCGT01000045">
    <property type="protein sequence ID" value="ORX44899.1"/>
    <property type="molecule type" value="Genomic_DNA"/>
</dbReference>
<reference evidence="1 2" key="1">
    <citation type="submission" date="2016-07" db="EMBL/GenBank/DDBJ databases">
        <title>Pervasive Adenine N6-methylation of Active Genes in Fungi.</title>
        <authorList>
            <consortium name="DOE Joint Genome Institute"/>
            <person name="Mondo S.J."/>
            <person name="Dannebaum R.O."/>
            <person name="Kuo R.C."/>
            <person name="Labutti K."/>
            <person name="Haridas S."/>
            <person name="Kuo A."/>
            <person name="Salamov A."/>
            <person name="Ahrendt S.R."/>
            <person name="Lipzen A."/>
            <person name="Sullivan W."/>
            <person name="Andreopoulos W.B."/>
            <person name="Clum A."/>
            <person name="Lindquist E."/>
            <person name="Daum C."/>
            <person name="Ramamoorthy G.K."/>
            <person name="Gryganskyi A."/>
            <person name="Culley D."/>
            <person name="Magnuson J.K."/>
            <person name="James T.Y."/>
            <person name="O'Malley M.A."/>
            <person name="Stajich J.E."/>
            <person name="Spatafora J.W."/>
            <person name="Visel A."/>
            <person name="Grigoriev I.V."/>
        </authorList>
    </citation>
    <scope>NUCLEOTIDE SEQUENCE [LARGE SCALE GENOMIC DNA]</scope>
    <source>
        <strain evidence="1 2">NRRL 3301</strain>
    </source>
</reference>
<dbReference type="AlphaFoldDB" id="A0A1X2G4R0"/>
<proteinExistence type="predicted"/>